<dbReference type="EMBL" id="FRAE01000055">
    <property type="protein sequence ID" value="SHK30540.1"/>
    <property type="molecule type" value="Genomic_DNA"/>
</dbReference>
<evidence type="ECO:0000256" key="2">
    <source>
        <dbReference type="ARBA" id="ARBA00022692"/>
    </source>
</evidence>
<reference evidence="8" key="1">
    <citation type="submission" date="2016-11" db="EMBL/GenBank/DDBJ databases">
        <authorList>
            <person name="Varghese N."/>
            <person name="Submissions S."/>
        </authorList>
    </citation>
    <scope>NUCLEOTIDE SEQUENCE [LARGE SCALE GENOMIC DNA]</scope>
    <source>
        <strain evidence="8">DSM 15518</strain>
    </source>
</reference>
<dbReference type="RefSeq" id="WP_072889735.1">
    <property type="nucleotide sequence ID" value="NZ_FRAE01000055.1"/>
</dbReference>
<protein>
    <recommendedName>
        <fullName evidence="6">DUF1232 domain-containing protein</fullName>
    </recommendedName>
</protein>
<dbReference type="GO" id="GO:0012505">
    <property type="term" value="C:endomembrane system"/>
    <property type="evidence" value="ECO:0007669"/>
    <property type="project" value="UniProtKB-SubCell"/>
</dbReference>
<sequence length="142" mass="16689">MISPNEVAKEVLSSQHFKEARSNAEKYSRNPKKIKDLLKKVSEKTNEMEKYEKKAPISELLENINILYRLIKAYYDKEYRDIAIQSVIWAIVAITYFVSPVDFIPDSMRNIGYIDDILVVLFVLKSIKHDVDDFLNWESQKQ</sequence>
<feature type="domain" description="DUF1232" evidence="6">
    <location>
        <begin position="88"/>
        <end position="122"/>
    </location>
</feature>
<evidence type="ECO:0000256" key="4">
    <source>
        <dbReference type="ARBA" id="ARBA00023136"/>
    </source>
</evidence>
<dbReference type="InterPro" id="IPR010652">
    <property type="entry name" value="DUF1232"/>
</dbReference>
<keyword evidence="4 5" id="KW-0472">Membrane</keyword>
<name>A0A1M6RDS6_9FIRM</name>
<dbReference type="Pfam" id="PF06803">
    <property type="entry name" value="DUF1232"/>
    <property type="match status" value="1"/>
</dbReference>
<dbReference type="STRING" id="1123349.SAMN02744037_02084"/>
<organism evidence="7 8">
    <name type="scientific">Tepidibacter formicigenes DSM 15518</name>
    <dbReference type="NCBI Taxonomy" id="1123349"/>
    <lineage>
        <taxon>Bacteria</taxon>
        <taxon>Bacillati</taxon>
        <taxon>Bacillota</taxon>
        <taxon>Clostridia</taxon>
        <taxon>Peptostreptococcales</taxon>
        <taxon>Peptostreptococcaceae</taxon>
        <taxon>Tepidibacter</taxon>
    </lineage>
</organism>
<accession>A0A1M6RDS6</accession>
<evidence type="ECO:0000256" key="5">
    <source>
        <dbReference type="SAM" id="Phobius"/>
    </source>
</evidence>
<dbReference type="Proteomes" id="UP000242497">
    <property type="component" value="Unassembled WGS sequence"/>
</dbReference>
<keyword evidence="3 5" id="KW-1133">Transmembrane helix</keyword>
<dbReference type="AlphaFoldDB" id="A0A1M6RDS6"/>
<evidence type="ECO:0000313" key="7">
    <source>
        <dbReference type="EMBL" id="SHK30540.1"/>
    </source>
</evidence>
<evidence type="ECO:0000313" key="8">
    <source>
        <dbReference type="Proteomes" id="UP000242497"/>
    </source>
</evidence>
<evidence type="ECO:0000256" key="3">
    <source>
        <dbReference type="ARBA" id="ARBA00022989"/>
    </source>
</evidence>
<feature type="transmembrane region" description="Helical" evidence="5">
    <location>
        <begin position="82"/>
        <end position="99"/>
    </location>
</feature>
<dbReference type="OrthoDB" id="9800202at2"/>
<comment type="subcellular location">
    <subcellularLocation>
        <location evidence="1">Endomembrane system</location>
        <topology evidence="1">Multi-pass membrane protein</topology>
    </subcellularLocation>
</comment>
<keyword evidence="8" id="KW-1185">Reference proteome</keyword>
<proteinExistence type="predicted"/>
<keyword evidence="2 5" id="KW-0812">Transmembrane</keyword>
<evidence type="ECO:0000256" key="1">
    <source>
        <dbReference type="ARBA" id="ARBA00004127"/>
    </source>
</evidence>
<gene>
    <name evidence="7" type="ORF">SAMN02744037_02084</name>
</gene>
<evidence type="ECO:0000259" key="6">
    <source>
        <dbReference type="Pfam" id="PF06803"/>
    </source>
</evidence>